<keyword evidence="3" id="KW-1185">Reference proteome</keyword>
<sequence>MHEDTAIHWAHTSEMSGPYPYLLGGKLLLTAGVHIPEAAGSGTYSTSLIRTPKESGEGVAQGAG</sequence>
<gene>
    <name evidence="2" type="ORF">QFZ49_005082</name>
</gene>
<dbReference type="EMBL" id="JAUSZS010000006">
    <property type="protein sequence ID" value="MDQ0935111.1"/>
    <property type="molecule type" value="Genomic_DNA"/>
</dbReference>
<feature type="region of interest" description="Disordered" evidence="1">
    <location>
        <begin position="40"/>
        <end position="64"/>
    </location>
</feature>
<protein>
    <submittedName>
        <fullName evidence="2">Uncharacterized protein</fullName>
    </submittedName>
</protein>
<dbReference type="RefSeq" id="WP_307628724.1">
    <property type="nucleotide sequence ID" value="NZ_JAUSZS010000006.1"/>
</dbReference>
<organism evidence="2 3">
    <name type="scientific">Streptomyces turgidiscabies</name>
    <dbReference type="NCBI Taxonomy" id="85558"/>
    <lineage>
        <taxon>Bacteria</taxon>
        <taxon>Bacillati</taxon>
        <taxon>Actinomycetota</taxon>
        <taxon>Actinomycetes</taxon>
        <taxon>Kitasatosporales</taxon>
        <taxon>Streptomycetaceae</taxon>
        <taxon>Streptomyces</taxon>
    </lineage>
</organism>
<reference evidence="2 3" key="1">
    <citation type="submission" date="2023-07" db="EMBL/GenBank/DDBJ databases">
        <title>Comparative genomics of wheat-associated soil bacteria to identify genetic determinants of phenazine resistance.</title>
        <authorList>
            <person name="Mouncey N."/>
        </authorList>
    </citation>
    <scope>NUCLEOTIDE SEQUENCE [LARGE SCALE GENOMIC DNA]</scope>
    <source>
        <strain evidence="2 3">W2I16</strain>
    </source>
</reference>
<evidence type="ECO:0000256" key="1">
    <source>
        <dbReference type="SAM" id="MobiDB-lite"/>
    </source>
</evidence>
<evidence type="ECO:0000313" key="2">
    <source>
        <dbReference type="EMBL" id="MDQ0935111.1"/>
    </source>
</evidence>
<name>A0ABU0RSY7_9ACTN</name>
<accession>A0ABU0RSY7</accession>
<comment type="caution">
    <text evidence="2">The sequence shown here is derived from an EMBL/GenBank/DDBJ whole genome shotgun (WGS) entry which is preliminary data.</text>
</comment>
<proteinExistence type="predicted"/>
<dbReference type="Proteomes" id="UP001223072">
    <property type="component" value="Unassembled WGS sequence"/>
</dbReference>
<evidence type="ECO:0000313" key="3">
    <source>
        <dbReference type="Proteomes" id="UP001223072"/>
    </source>
</evidence>